<dbReference type="AlphaFoldDB" id="A0ABD0X0P1"/>
<evidence type="ECO:0000256" key="6">
    <source>
        <dbReference type="ARBA" id="ARBA00022621"/>
    </source>
</evidence>
<evidence type="ECO:0000313" key="11">
    <source>
        <dbReference type="EMBL" id="KAL0992903.1"/>
    </source>
</evidence>
<comment type="subunit">
    <text evidence="3">Heterotetramer of two alpha chains and two beta chains.</text>
</comment>
<dbReference type="GO" id="GO:0005344">
    <property type="term" value="F:oxygen carrier activity"/>
    <property type="evidence" value="ECO:0007669"/>
    <property type="project" value="UniProtKB-KW"/>
</dbReference>
<proteinExistence type="inferred from homology"/>
<keyword evidence="8" id="KW-0408">Iron</keyword>
<name>A0ABD0X0P1_UMBPY</name>
<evidence type="ECO:0000313" key="12">
    <source>
        <dbReference type="Proteomes" id="UP001557470"/>
    </source>
</evidence>
<comment type="function">
    <text evidence="1">Involved in oxygen transport from gills to the various peripheral tissues.</text>
</comment>
<accession>A0ABD0X0P1</accession>
<comment type="caution">
    <text evidence="11">The sequence shown here is derived from an EMBL/GenBank/DDBJ whole genome shotgun (WGS) entry which is preliminary data.</text>
</comment>
<dbReference type="InterPro" id="IPR000971">
    <property type="entry name" value="Globin"/>
</dbReference>
<evidence type="ECO:0000256" key="8">
    <source>
        <dbReference type="ARBA" id="ARBA00023004"/>
    </source>
</evidence>
<dbReference type="PANTHER" id="PTHR11442:SF102">
    <property type="entry name" value="HEMOGLOBIN SUBUNIT BETA-1-RELATED"/>
    <property type="match status" value="1"/>
</dbReference>
<keyword evidence="5 9" id="KW-0349">Heme</keyword>
<evidence type="ECO:0000256" key="3">
    <source>
        <dbReference type="ARBA" id="ARBA00011125"/>
    </source>
</evidence>
<dbReference type="InterPro" id="IPR009050">
    <property type="entry name" value="Globin-like_sf"/>
</dbReference>
<evidence type="ECO:0000256" key="9">
    <source>
        <dbReference type="RuleBase" id="RU000356"/>
    </source>
</evidence>
<evidence type="ECO:0000256" key="4">
    <source>
        <dbReference type="ARBA" id="ARBA00022448"/>
    </source>
</evidence>
<dbReference type="Proteomes" id="UP001557470">
    <property type="component" value="Unassembled WGS sequence"/>
</dbReference>
<evidence type="ECO:0000256" key="7">
    <source>
        <dbReference type="ARBA" id="ARBA00022723"/>
    </source>
</evidence>
<feature type="domain" description="Globin" evidence="10">
    <location>
        <begin position="3"/>
        <end position="148"/>
    </location>
</feature>
<dbReference type="Pfam" id="PF00042">
    <property type="entry name" value="Globin"/>
    <property type="match status" value="1"/>
</dbReference>
<keyword evidence="7" id="KW-0479">Metal-binding</keyword>
<sequence length="148" mass="16142">MVDWTAAERSAIAGLWGKLSADEIGPQALARCLIVFPWTRRYFGSFGNLSDSAAIMGNPAVTKHGKTIMHGLDRAVKNLDDIKNTYAALSVMHSEKLHVDPDNFRLLAECVTISVAAKLGPSVFNADVQDAFHKFLSVVVSALGRQYH</sequence>
<dbReference type="CDD" id="cd08925">
    <property type="entry name" value="Hb-beta-like"/>
    <property type="match status" value="1"/>
</dbReference>
<reference evidence="11 12" key="1">
    <citation type="submission" date="2024-06" db="EMBL/GenBank/DDBJ databases">
        <authorList>
            <person name="Pan Q."/>
            <person name="Wen M."/>
            <person name="Jouanno E."/>
            <person name="Zahm M."/>
            <person name="Klopp C."/>
            <person name="Cabau C."/>
            <person name="Louis A."/>
            <person name="Berthelot C."/>
            <person name="Parey E."/>
            <person name="Roest Crollius H."/>
            <person name="Montfort J."/>
            <person name="Robinson-Rechavi M."/>
            <person name="Bouchez O."/>
            <person name="Lampietro C."/>
            <person name="Lopez Roques C."/>
            <person name="Donnadieu C."/>
            <person name="Postlethwait J."/>
            <person name="Bobe J."/>
            <person name="Verreycken H."/>
            <person name="Guiguen Y."/>
        </authorList>
    </citation>
    <scope>NUCLEOTIDE SEQUENCE [LARGE SCALE GENOMIC DNA]</scope>
    <source>
        <strain evidence="11">Up_M1</strain>
        <tissue evidence="11">Testis</tissue>
    </source>
</reference>
<comment type="similarity">
    <text evidence="2 9">Belongs to the globin family.</text>
</comment>
<dbReference type="SUPFAM" id="SSF46458">
    <property type="entry name" value="Globin-like"/>
    <property type="match status" value="1"/>
</dbReference>
<dbReference type="PANTHER" id="PTHR11442">
    <property type="entry name" value="HEMOGLOBIN FAMILY MEMBER"/>
    <property type="match status" value="1"/>
</dbReference>
<evidence type="ECO:0000256" key="5">
    <source>
        <dbReference type="ARBA" id="ARBA00022617"/>
    </source>
</evidence>
<keyword evidence="4 9" id="KW-0813">Transport</keyword>
<dbReference type="EMBL" id="JAGEUA010000003">
    <property type="protein sequence ID" value="KAL0992903.1"/>
    <property type="molecule type" value="Genomic_DNA"/>
</dbReference>
<keyword evidence="6 9" id="KW-0561">Oxygen transport</keyword>
<organism evidence="11 12">
    <name type="scientific">Umbra pygmaea</name>
    <name type="common">Eastern mudminnow</name>
    <dbReference type="NCBI Taxonomy" id="75934"/>
    <lineage>
        <taxon>Eukaryota</taxon>
        <taxon>Metazoa</taxon>
        <taxon>Chordata</taxon>
        <taxon>Craniata</taxon>
        <taxon>Vertebrata</taxon>
        <taxon>Euteleostomi</taxon>
        <taxon>Actinopterygii</taxon>
        <taxon>Neopterygii</taxon>
        <taxon>Teleostei</taxon>
        <taxon>Protacanthopterygii</taxon>
        <taxon>Esociformes</taxon>
        <taxon>Umbridae</taxon>
        <taxon>Umbra</taxon>
    </lineage>
</organism>
<dbReference type="Gene3D" id="1.10.490.10">
    <property type="entry name" value="Globins"/>
    <property type="match status" value="1"/>
</dbReference>
<evidence type="ECO:0000256" key="1">
    <source>
        <dbReference type="ARBA" id="ARBA00002650"/>
    </source>
</evidence>
<dbReference type="PRINTS" id="PR00814">
    <property type="entry name" value="BETAHAEM"/>
</dbReference>
<dbReference type="PROSITE" id="PS01033">
    <property type="entry name" value="GLOBIN"/>
    <property type="match status" value="1"/>
</dbReference>
<dbReference type="InterPro" id="IPR002337">
    <property type="entry name" value="Hemoglobin_b"/>
</dbReference>
<protein>
    <recommendedName>
        <fullName evidence="10">Globin domain-containing protein</fullName>
    </recommendedName>
</protein>
<dbReference type="InterPro" id="IPR050056">
    <property type="entry name" value="Hemoglobin_oxygen_transport"/>
</dbReference>
<dbReference type="InterPro" id="IPR012292">
    <property type="entry name" value="Globin/Proto"/>
</dbReference>
<dbReference type="FunFam" id="1.10.490.10:FF:000001">
    <property type="entry name" value="Hemoglobin subunit beta"/>
    <property type="match status" value="1"/>
</dbReference>
<keyword evidence="12" id="KW-1185">Reference proteome</keyword>
<evidence type="ECO:0000256" key="2">
    <source>
        <dbReference type="ARBA" id="ARBA00008705"/>
    </source>
</evidence>
<evidence type="ECO:0000259" key="10">
    <source>
        <dbReference type="PROSITE" id="PS01033"/>
    </source>
</evidence>
<dbReference type="GO" id="GO:0046872">
    <property type="term" value="F:metal ion binding"/>
    <property type="evidence" value="ECO:0007669"/>
    <property type="project" value="UniProtKB-KW"/>
</dbReference>
<gene>
    <name evidence="11" type="ORF">UPYG_G00100750</name>
</gene>